<proteinExistence type="predicted"/>
<evidence type="ECO:0000313" key="2">
    <source>
        <dbReference type="EMBL" id="PZD95559.1"/>
    </source>
</evidence>
<protein>
    <submittedName>
        <fullName evidence="2">Uncharacterized protein</fullName>
    </submittedName>
</protein>
<keyword evidence="1" id="KW-1133">Transmembrane helix</keyword>
<reference evidence="2 3" key="1">
    <citation type="submission" date="2018-06" db="EMBL/GenBank/DDBJ databases">
        <title>Paenibacillus imtechensis sp. nov.</title>
        <authorList>
            <person name="Pinnaka A.K."/>
            <person name="Singh H."/>
            <person name="Kaur M."/>
        </authorList>
    </citation>
    <scope>NUCLEOTIDE SEQUENCE [LARGE SCALE GENOMIC DNA]</scope>
    <source>
        <strain evidence="2 3">SMB1</strain>
    </source>
</reference>
<keyword evidence="3" id="KW-1185">Reference proteome</keyword>
<feature type="transmembrane region" description="Helical" evidence="1">
    <location>
        <begin position="20"/>
        <end position="40"/>
    </location>
</feature>
<gene>
    <name evidence="2" type="ORF">DNH61_13605</name>
</gene>
<accession>A0A2W1L9Y2</accession>
<feature type="transmembrane region" description="Helical" evidence="1">
    <location>
        <begin position="60"/>
        <end position="80"/>
    </location>
</feature>
<name>A0A2W1L9Y2_9BACL</name>
<feature type="transmembrane region" description="Helical" evidence="1">
    <location>
        <begin position="87"/>
        <end position="107"/>
    </location>
</feature>
<dbReference type="OrthoDB" id="1680238at2"/>
<comment type="caution">
    <text evidence="2">The sequence shown here is derived from an EMBL/GenBank/DDBJ whole genome shotgun (WGS) entry which is preliminary data.</text>
</comment>
<sequence>MSVGALFFANYKSRSPRSLVLFLGMVGVSYCIEFVIYILLGSYHYYPGLQKHNAYYDSNIGSGISNFLTLPSSAVIMAVFRKGWLWIAGFTALFAAVEWLFLHLHIYRHNWWSIGYTALGLPFYYLVAKAWFSRMMQPMKGFLLFITLLLITGAVLGTLMFLPIAFFESRTYHIGWFKDLSHDTTAFTTIYWIGLASLYTAIFSFRWTYAWPKYVISLGILIILMLVLSQAGILRSHVWWDPYYCVLVCLLVLLYLAALRKRLLAGPAV</sequence>
<feature type="transmembrane region" description="Helical" evidence="1">
    <location>
        <begin position="144"/>
        <end position="166"/>
    </location>
</feature>
<dbReference type="AlphaFoldDB" id="A0A2W1L9Y2"/>
<evidence type="ECO:0000313" key="3">
    <source>
        <dbReference type="Proteomes" id="UP000249522"/>
    </source>
</evidence>
<evidence type="ECO:0000256" key="1">
    <source>
        <dbReference type="SAM" id="Phobius"/>
    </source>
</evidence>
<feature type="transmembrane region" description="Helical" evidence="1">
    <location>
        <begin position="113"/>
        <end position="132"/>
    </location>
</feature>
<organism evidence="2 3">
    <name type="scientific">Paenibacillus sambharensis</name>
    <dbReference type="NCBI Taxonomy" id="1803190"/>
    <lineage>
        <taxon>Bacteria</taxon>
        <taxon>Bacillati</taxon>
        <taxon>Bacillota</taxon>
        <taxon>Bacilli</taxon>
        <taxon>Bacillales</taxon>
        <taxon>Paenibacillaceae</taxon>
        <taxon>Paenibacillus</taxon>
    </lineage>
</organism>
<keyword evidence="1" id="KW-0812">Transmembrane</keyword>
<feature type="transmembrane region" description="Helical" evidence="1">
    <location>
        <begin position="240"/>
        <end position="259"/>
    </location>
</feature>
<dbReference type="Proteomes" id="UP000249522">
    <property type="component" value="Unassembled WGS sequence"/>
</dbReference>
<feature type="transmembrane region" description="Helical" evidence="1">
    <location>
        <begin position="186"/>
        <end position="207"/>
    </location>
</feature>
<feature type="transmembrane region" description="Helical" evidence="1">
    <location>
        <begin position="214"/>
        <end position="234"/>
    </location>
</feature>
<keyword evidence="1" id="KW-0472">Membrane</keyword>
<dbReference type="EMBL" id="QKRB01000044">
    <property type="protein sequence ID" value="PZD95559.1"/>
    <property type="molecule type" value="Genomic_DNA"/>
</dbReference>